<evidence type="ECO:0000313" key="7">
    <source>
        <dbReference type="EMBL" id="VDZ63643.1"/>
    </source>
</evidence>
<evidence type="ECO:0000259" key="6">
    <source>
        <dbReference type="Pfam" id="PF04829"/>
    </source>
</evidence>
<dbReference type="KEGG" id="sof:NCTC11214_04568"/>
<feature type="region of interest" description="Disordered" evidence="5">
    <location>
        <begin position="1"/>
        <end position="35"/>
    </location>
</feature>
<feature type="domain" description="VENN motif-containing" evidence="6">
    <location>
        <begin position="647"/>
        <end position="694"/>
    </location>
</feature>
<evidence type="ECO:0000313" key="8">
    <source>
        <dbReference type="Proteomes" id="UP000281391"/>
    </source>
</evidence>
<keyword evidence="4" id="KW-0843">Virulence</keyword>
<gene>
    <name evidence="7" type="primary">fhaB_3</name>
    <name evidence="7" type="ORF">NCTC11214_04568</name>
</gene>
<feature type="region of interest" description="Disordered" evidence="5">
    <location>
        <begin position="887"/>
        <end position="910"/>
    </location>
</feature>
<keyword evidence="3" id="KW-1266">Target cell cytoplasm</keyword>
<evidence type="ECO:0000256" key="1">
    <source>
        <dbReference type="ARBA" id="ARBA00004219"/>
    </source>
</evidence>
<protein>
    <submittedName>
        <fullName evidence="7">Filamentous hemagglutinin</fullName>
    </submittedName>
</protein>
<dbReference type="Pfam" id="PF04829">
    <property type="entry name" value="PT-VENN"/>
    <property type="match status" value="1"/>
</dbReference>
<evidence type="ECO:0000256" key="5">
    <source>
        <dbReference type="SAM" id="MobiDB-lite"/>
    </source>
</evidence>
<dbReference type="AlphaFoldDB" id="A0A447KZL7"/>
<accession>A0A447KZL7</accession>
<dbReference type="InterPro" id="IPR006914">
    <property type="entry name" value="VENN_dom"/>
</dbReference>
<keyword evidence="2" id="KW-0800">Toxin</keyword>
<feature type="compositionally biased region" description="Low complexity" evidence="5">
    <location>
        <begin position="887"/>
        <end position="899"/>
    </location>
</feature>
<name>A0A447KZL7_SEROD</name>
<dbReference type="Pfam" id="PF13332">
    <property type="entry name" value="Fil_haemagg_2"/>
    <property type="match status" value="1"/>
</dbReference>
<dbReference type="RefSeq" id="WP_241971972.1">
    <property type="nucleotide sequence ID" value="NZ_LR134117.1"/>
</dbReference>
<reference evidence="7 8" key="1">
    <citation type="submission" date="2018-12" db="EMBL/GenBank/DDBJ databases">
        <authorList>
            <consortium name="Pathogen Informatics"/>
        </authorList>
    </citation>
    <scope>NUCLEOTIDE SEQUENCE [LARGE SCALE GENOMIC DNA]</scope>
    <source>
        <strain evidence="7 8">NCTC11214</strain>
    </source>
</reference>
<sequence length="910" mass="92092">MKSTRKAPPRAKSVQHRWQQPRQRRPVGEQPTARCGADLVAGKSLTLSGDSVRIDPGFDARTRKETFEQKQSGLTLALSGTAGSALNTAVSSAQQARKEGDGRLGALQNTKAALSGLQAVQAGQLDSAKGNDAANTNTVGISVSYGSQASKSETRSDSHQSQGCTLNAGQNLSITATGKNHADGSGDITIGGSQLKAGKDLSLDAARDLSLHSAQNSESTVGKNSSQGGNIGVGIGVGSGGWGISVSAGINAGKGHERGNGLTHSETTLDAGSTLSLSSGRDTRLQGAQASGDKVAVEAGRDLTLQSEQDSDRYDARQQNISAGGSFTFGSMTGSAYMSVSRDKLNSNFDSVKEQSGLFAGRGGYDVKVGEHTQLNGAVIGSTATADKNRLETGTLGWSDIHNQADYKATHSGVSFSSGGPVGKDLLTHMAGGMLSGANNSGHADGTTKAGVSEGTLIVRDSVRQRQDITTLNRDTEHANDSSISPIFNKEKEQNRLKQVQLIAEIGSQAADIARTQGDINGLSEAKKQHPGLSADELRKTDTYKAEMAKYGTGSALQRGMQAATAVIQGLAGGDIAKAVAGGAAPYIANIIGSSGLDDAGKVMAHAAVNAALAAAQGNNALAGAAGAATAELAGMIALDVYGKSAGELSESEKQTVSALVTLAAGLAGGLAGNSAADAVAGAQAGQTTVSNNLFGGNEESQTKFVQEHGKGVLSCTEAPSSASCQRGEAVNKAIAGALATGGVALLPGSAQAMWGLGAGVNAGAQYAEDGKVNPVNSVVAGWTNVISMGNGLWGTVGWNAAGGALTSQINGDNPLTGAITNGAEAALGYGFGKVATSVTNSAGKWITGGWDPKFNPDLLKYTEIKGQLGISKEKLPSKLPSVAGNITSSISSESGSNTVQKLIDGRGEK</sequence>
<organism evidence="7 8">
    <name type="scientific">Serratia odorifera</name>
    <dbReference type="NCBI Taxonomy" id="618"/>
    <lineage>
        <taxon>Bacteria</taxon>
        <taxon>Pseudomonadati</taxon>
        <taxon>Pseudomonadota</taxon>
        <taxon>Gammaproteobacteria</taxon>
        <taxon>Enterobacterales</taxon>
        <taxon>Yersiniaceae</taxon>
        <taxon>Serratia</taxon>
    </lineage>
</organism>
<feature type="region of interest" description="Disordered" evidence="5">
    <location>
        <begin position="255"/>
        <end position="296"/>
    </location>
</feature>
<evidence type="ECO:0000256" key="3">
    <source>
        <dbReference type="ARBA" id="ARBA00022913"/>
    </source>
</evidence>
<evidence type="ECO:0000256" key="2">
    <source>
        <dbReference type="ARBA" id="ARBA00022656"/>
    </source>
</evidence>
<proteinExistence type="predicted"/>
<feature type="compositionally biased region" description="Polar residues" evidence="5">
    <location>
        <begin position="262"/>
        <end position="280"/>
    </location>
</feature>
<comment type="subcellular location">
    <subcellularLocation>
        <location evidence="1">Target cell</location>
        <location evidence="1">Target cell cytoplasm</location>
    </subcellularLocation>
</comment>
<dbReference type="GO" id="GO:0003824">
    <property type="term" value="F:catalytic activity"/>
    <property type="evidence" value="ECO:0007669"/>
    <property type="project" value="UniProtKB-ARBA"/>
</dbReference>
<dbReference type="InterPro" id="IPR025157">
    <property type="entry name" value="Hemagglutinin_rpt"/>
</dbReference>
<feature type="compositionally biased region" description="Basic residues" evidence="5">
    <location>
        <begin position="1"/>
        <end position="15"/>
    </location>
</feature>
<dbReference type="Proteomes" id="UP000281391">
    <property type="component" value="Chromosome"/>
</dbReference>
<dbReference type="GO" id="GO:0090729">
    <property type="term" value="F:toxin activity"/>
    <property type="evidence" value="ECO:0007669"/>
    <property type="project" value="UniProtKB-KW"/>
</dbReference>
<evidence type="ECO:0000256" key="4">
    <source>
        <dbReference type="ARBA" id="ARBA00023026"/>
    </source>
</evidence>
<dbReference type="EMBL" id="LR134117">
    <property type="protein sequence ID" value="VDZ63643.1"/>
    <property type="molecule type" value="Genomic_DNA"/>
</dbReference>